<evidence type="ECO:0000259" key="1">
    <source>
        <dbReference type="PROSITE" id="PS50164"/>
    </source>
</evidence>
<evidence type="ECO:0000313" key="2">
    <source>
        <dbReference type="EMBL" id="MBO0440663.1"/>
    </source>
</evidence>
<organism evidence="2 3">
    <name type="scientific">Candidatus Enterococcus ikei</name>
    <dbReference type="NCBI Taxonomy" id="2815326"/>
    <lineage>
        <taxon>Bacteria</taxon>
        <taxon>Bacillati</taxon>
        <taxon>Bacillota</taxon>
        <taxon>Bacilli</taxon>
        <taxon>Lactobacillales</taxon>
        <taxon>Enterococcaceae</taxon>
        <taxon>Enterococcus</taxon>
    </lineage>
</organism>
<dbReference type="EMBL" id="JAFLWD010000022">
    <property type="protein sequence ID" value="MBO0440663.1"/>
    <property type="molecule type" value="Genomic_DNA"/>
</dbReference>
<evidence type="ECO:0000313" key="3">
    <source>
        <dbReference type="Proteomes" id="UP000664632"/>
    </source>
</evidence>
<feature type="domain" description="GIY-YIG" evidence="1">
    <location>
        <begin position="32"/>
        <end position="109"/>
    </location>
</feature>
<name>A0ABS3H0I7_9ENTE</name>
<dbReference type="InterPro" id="IPR035901">
    <property type="entry name" value="GIY-YIG_endonuc_sf"/>
</dbReference>
<comment type="caution">
    <text evidence="2">The sequence shown here is derived from an EMBL/GenBank/DDBJ whole genome shotgun (WGS) entry which is preliminary data.</text>
</comment>
<reference evidence="2 3" key="1">
    <citation type="submission" date="2021-03" db="EMBL/GenBank/DDBJ databases">
        <title>Enterococcal diversity collection.</title>
        <authorList>
            <person name="Gilmore M.S."/>
            <person name="Schwartzman J."/>
            <person name="Van Tyne D."/>
            <person name="Martin M."/>
            <person name="Earl A.M."/>
            <person name="Manson A.L."/>
            <person name="Straub T."/>
            <person name="Salamzade R."/>
            <person name="Saavedra J."/>
            <person name="Lebreton F."/>
            <person name="Prichula J."/>
            <person name="Schaufler K."/>
            <person name="Gaca A."/>
            <person name="Sgardioli B."/>
            <person name="Wagenaar J."/>
            <person name="Strong T."/>
        </authorList>
    </citation>
    <scope>NUCLEOTIDE SEQUENCE [LARGE SCALE GENOMIC DNA]</scope>
    <source>
        <strain evidence="2 3">DIV0869a</strain>
    </source>
</reference>
<dbReference type="Proteomes" id="UP000664632">
    <property type="component" value="Unassembled WGS sequence"/>
</dbReference>
<proteinExistence type="predicted"/>
<sequence>MNYEDDSIKIQLKDYDFCEEEVEKLKDPFETNYPILYILYNTDKKKLPEAYVGQSYRFDKRMSEHLKSNKKAMMKKIVMIGHDTLNVSAALNIETNLISCFVADEKYTVENRSQIKNSESHNYYDKRYYDEVLFPKSGRD</sequence>
<dbReference type="PROSITE" id="PS50164">
    <property type="entry name" value="GIY_YIG"/>
    <property type="match status" value="1"/>
</dbReference>
<gene>
    <name evidence="2" type="ORF">JZO69_09835</name>
</gene>
<dbReference type="Pfam" id="PF01541">
    <property type="entry name" value="GIY-YIG"/>
    <property type="match status" value="1"/>
</dbReference>
<keyword evidence="3" id="KW-1185">Reference proteome</keyword>
<accession>A0ABS3H0I7</accession>
<dbReference type="RefSeq" id="WP_207112702.1">
    <property type="nucleotide sequence ID" value="NZ_JAFLWD010000022.1"/>
</dbReference>
<dbReference type="SUPFAM" id="SSF82771">
    <property type="entry name" value="GIY-YIG endonuclease"/>
    <property type="match status" value="1"/>
</dbReference>
<dbReference type="InterPro" id="IPR000305">
    <property type="entry name" value="GIY-YIG_endonuc"/>
</dbReference>
<protein>
    <submittedName>
        <fullName evidence="2">GIY-YIG nuclease family protein</fullName>
    </submittedName>
</protein>